<comment type="caution">
    <text evidence="1">The sequence shown here is derived from an EMBL/GenBank/DDBJ whole genome shotgun (WGS) entry which is preliminary data.</text>
</comment>
<reference evidence="1 2" key="1">
    <citation type="submission" date="2015-07" db="EMBL/GenBank/DDBJ databases">
        <title>Genome sequencing project for genomic taxonomy and phylogenomics of Bacillus-like bacteria.</title>
        <authorList>
            <person name="Liu B."/>
            <person name="Wang J."/>
            <person name="Zhu Y."/>
            <person name="Liu G."/>
            <person name="Chen Q."/>
            <person name="Chen Z."/>
            <person name="Che J."/>
            <person name="Ge C."/>
            <person name="Shi H."/>
            <person name="Pan Z."/>
            <person name="Liu X."/>
        </authorList>
    </citation>
    <scope>NUCLEOTIDE SEQUENCE [LARGE SCALE GENOMIC DNA]</scope>
    <source>
        <strain evidence="1 2">DSM 54</strain>
    </source>
</reference>
<dbReference type="EMBL" id="LGCI01000010">
    <property type="protein sequence ID" value="KOY81268.1"/>
    <property type="molecule type" value="Genomic_DNA"/>
</dbReference>
<dbReference type="InterPro" id="IPR018755">
    <property type="entry name" value="Phage_Mu_Gp48"/>
</dbReference>
<dbReference type="RefSeq" id="WP_053996513.1">
    <property type="nucleotide sequence ID" value="NZ_CP065643.1"/>
</dbReference>
<name>A0A0M9DGZ3_9BACI</name>
<sequence>MAKEVDIVQYWPPVLYDIKEMLAIAKAENPVLSALWDLIERTLDDQFVITTSKDGATRYEQMLHLHPADNDTIETRRFRILTRYQEQPPFTEEVLIRLLNSLLGDDSYELTINKADKTLDIKLELTVRNQFNAARDLLERIVPQNMELTVRLRYIQHSVLHDYRHIDLRPFTHDEIRNGVM</sequence>
<dbReference type="OrthoDB" id="1629754at2"/>
<dbReference type="Proteomes" id="UP000037977">
    <property type="component" value="Unassembled WGS sequence"/>
</dbReference>
<dbReference type="Pfam" id="PF10076">
    <property type="entry name" value="Phage_Mu_Gp48"/>
    <property type="match status" value="1"/>
</dbReference>
<evidence type="ECO:0000313" key="2">
    <source>
        <dbReference type="Proteomes" id="UP000037977"/>
    </source>
</evidence>
<protein>
    <recommendedName>
        <fullName evidence="3">Phage portal protein</fullName>
    </recommendedName>
</protein>
<accession>A0A0M9DGZ3</accession>
<evidence type="ECO:0008006" key="3">
    <source>
        <dbReference type="Google" id="ProtNLM"/>
    </source>
</evidence>
<proteinExistence type="predicted"/>
<evidence type="ECO:0000313" key="1">
    <source>
        <dbReference type="EMBL" id="KOY81268.1"/>
    </source>
</evidence>
<dbReference type="PATRIC" id="fig|33935.3.peg.2662"/>
<gene>
    <name evidence="1" type="ORF">ADM90_19205</name>
</gene>
<dbReference type="AlphaFoldDB" id="A0A0M9DGZ3"/>
<organism evidence="1 2">
    <name type="scientific">Lysinibacillus macroides</name>
    <dbReference type="NCBI Taxonomy" id="33935"/>
    <lineage>
        <taxon>Bacteria</taxon>
        <taxon>Bacillati</taxon>
        <taxon>Bacillota</taxon>
        <taxon>Bacilli</taxon>
        <taxon>Bacillales</taxon>
        <taxon>Bacillaceae</taxon>
        <taxon>Lysinibacillus</taxon>
    </lineage>
</organism>
<dbReference type="STRING" id="33935.ADM90_19205"/>
<keyword evidence="2" id="KW-1185">Reference proteome</keyword>